<evidence type="ECO:0000313" key="2">
    <source>
        <dbReference type="EMBL" id="QXG07763.1"/>
    </source>
</evidence>
<dbReference type="EMBL" id="MZ333135">
    <property type="protein sequence ID" value="QXG07763.1"/>
    <property type="molecule type" value="Genomic_DNA"/>
</dbReference>
<evidence type="ECO:0008006" key="4">
    <source>
        <dbReference type="Google" id="ProtNLM"/>
    </source>
</evidence>
<sequence length="1372" mass="149771">MVDFTRAPGNPAAIKANDKAGDAAGNTPMMNYDDATDNGVQSVARETGRLTAQQANVGMGQSYVAGAKASVLGGLITKLQAPDFDADVNFKATDFMANDPRVKEMRPDEDEIKWLKGSESIPEYQYRMAQIPKVRQELATAAANPISGMAGMLVADAPSMLIPFVQEGAIGRTGATALRIAADTYDVASAVYTADQLGQSPAASALVAGTGILDMTHLLQRGFGRVAVRSDRAVDDVAADAERAAAVDGNRGANNTDLNEDAARYASDTGVHPNLADDTPVTVEGKASDLTVDPDNPVMPNSTRDLDDDVATFDNIPARSVQGSVDYAELEAKAVNTNQAKAGAKVMDARAGKSLVEGIPMRPAMSRAMDRLDELASQGKLPEDFPAQYRTIMDAIADNAQDVPIHFDRKANFRAHYHPNSRDFTGEHLRLAFPKGAVGKGKMNISDVIGSMDGHELRVFLHEAIHASSSRAILRASENPSLVTPELRSALSDMDSLRAHLTTQMKREVQEGKLNATEQHYISYYLKNNHELVAGLGDNQGNYTAFLQRQTSVRGKESALRQLGKSIMRVLGMKPGARTGLTDVADALEDLLASGPNGSGLGKQAVNRMAPEFTSGAMKGMTEAARAAVKSAPAGRREEAAATAMFKQFKTTAQRFFSLRDEIAQDTAATAEFADFLVADGTKVGERAEAVADLKRLYKSEMDAVTGIVEKAITDELSRTGTGKLDQFFYRKNFVEKRQALENDLAKYLDYAHGEYRNGRPIDPPPAHIERVVNAFTESGWSERWFDHMQNAGINNEGRFEKSPYYLPRRYSSDKIRTLTREKGFAQKDFVDVFSLAMRDAYPAMDRDLSRQVARTWYQGLTSAQPKQGAMWRRAINGMSNDEFVELLLENGVAREDAAAILEKSVFASERTGSNPARNLRKRNELDMQKVYTTQSGRTMKLADIMDTDVSKLMNQYNNRMSGRVAFAAKGTPDMKDIVNQIDELRNTVAKPDDWTSKVDDTVDVLMGYPAQGATPDWMLASGYLSNAMMLKNSGLYQLTDLALAAKEFGMARVVRSMMQGGLFKHARVELGRDQNLHQRLHNILSGATQNDMRFKWLHTLADDNTDLTRSAHMVNVLRNFSQAAYSANGMRAIHRAMVNMNAGLIQDSIMAALGGSAKDAKLLGKFGLRQSALDEMRAAYAANPGAAFKPELQTHLEAVGQRFMDYVVQQNRTGETAHFAEMNPIGRVLIGYQSFAFAGTNKILRRHLENGSEEMMGGAILLAYQFPMMALMTYVRYGMDGKLDEKSSSDLIHDAVSGMSAIGGASMLMDLFSTNQRGGGVSMFGSVNSIIQTLQGVARKGEMSAQDASKLMPLAQEFIPLRILINNTSGD</sequence>
<evidence type="ECO:0000313" key="3">
    <source>
        <dbReference type="Proteomes" id="UP001055587"/>
    </source>
</evidence>
<feature type="region of interest" description="Disordered" evidence="1">
    <location>
        <begin position="1"/>
        <end position="26"/>
    </location>
</feature>
<evidence type="ECO:0000256" key="1">
    <source>
        <dbReference type="SAM" id="MobiDB-lite"/>
    </source>
</evidence>
<accession>A0A9E6N8E6</accession>
<keyword evidence="3" id="KW-1185">Reference proteome</keyword>
<organism evidence="2 3">
    <name type="scientific">Erwinia phage Zoomie</name>
    <dbReference type="NCBI Taxonomy" id="2851072"/>
    <lineage>
        <taxon>Viruses</taxon>
        <taxon>Duplodnaviria</taxon>
        <taxon>Heunggongvirae</taxon>
        <taxon>Uroviricota</taxon>
        <taxon>Caudoviricetes</taxon>
        <taxon>Autographivirales</taxon>
        <taxon>Autoscriptoviridae</taxon>
        <taxon>Slopekvirinae</taxon>
        <taxon>Zoomievirus</taxon>
        <taxon>Zoomievirus zoomie</taxon>
    </lineage>
</organism>
<name>A0A9E6N8E6_9CAUD</name>
<protein>
    <recommendedName>
        <fullName evidence="4">Internal core protein</fullName>
    </recommendedName>
</protein>
<reference evidence="2" key="1">
    <citation type="submission" date="2021-06" db="EMBL/GenBank/DDBJ databases">
        <title>Four novel Curtobacterium phages isolated from Environmental samples.</title>
        <authorList>
            <person name="Alanin K.W.S."/>
            <person name="Djurhuus A.M."/>
            <person name="Olsen N.S."/>
            <person name="Carstens A.B."/>
            <person name="Nielsen T.K."/>
            <person name="Kot W."/>
            <person name="Hansen L.H."/>
        </authorList>
    </citation>
    <scope>NUCLEOTIDE SEQUENCE</scope>
</reference>
<dbReference type="Proteomes" id="UP001055587">
    <property type="component" value="Segment"/>
</dbReference>
<feature type="region of interest" description="Disordered" evidence="1">
    <location>
        <begin position="286"/>
        <end position="308"/>
    </location>
</feature>
<proteinExistence type="predicted"/>